<accession>A0A166TBX2</accession>
<evidence type="ECO:0000256" key="1">
    <source>
        <dbReference type="SAM" id="Phobius"/>
    </source>
</evidence>
<keyword evidence="1" id="KW-1133">Transmembrane helix</keyword>
<name>A0A166TBX2_9AGAM</name>
<dbReference type="PANTHER" id="PTHR42101">
    <property type="entry name" value="CHROMOSOME 16, WHOLE GENOME SHOTGUN SEQUENCE"/>
    <property type="match status" value="1"/>
</dbReference>
<dbReference type="InterPro" id="IPR010640">
    <property type="entry name" value="Low_temperature_requirement_A"/>
</dbReference>
<keyword evidence="1" id="KW-0812">Transmembrane</keyword>
<proteinExistence type="predicted"/>
<dbReference type="Proteomes" id="UP000076532">
    <property type="component" value="Unassembled WGS sequence"/>
</dbReference>
<feature type="transmembrane region" description="Helical" evidence="1">
    <location>
        <begin position="221"/>
        <end position="242"/>
    </location>
</feature>
<feature type="transmembrane region" description="Helical" evidence="1">
    <location>
        <begin position="119"/>
        <end position="139"/>
    </location>
</feature>
<feature type="transmembrane region" description="Helical" evidence="1">
    <location>
        <begin position="536"/>
        <end position="555"/>
    </location>
</feature>
<protein>
    <submittedName>
        <fullName evidence="2">Uncharacterized protein</fullName>
    </submittedName>
</protein>
<dbReference type="Pfam" id="PF06772">
    <property type="entry name" value="LtrA"/>
    <property type="match status" value="1"/>
</dbReference>
<organism evidence="2 3">
    <name type="scientific">Athelia psychrophila</name>
    <dbReference type="NCBI Taxonomy" id="1759441"/>
    <lineage>
        <taxon>Eukaryota</taxon>
        <taxon>Fungi</taxon>
        <taxon>Dikarya</taxon>
        <taxon>Basidiomycota</taxon>
        <taxon>Agaricomycotina</taxon>
        <taxon>Agaricomycetes</taxon>
        <taxon>Agaricomycetidae</taxon>
        <taxon>Atheliales</taxon>
        <taxon>Atheliaceae</taxon>
        <taxon>Athelia</taxon>
    </lineage>
</organism>
<sequence length="573" mass="63902">MDELKKSRRESDLSTLREERKANALQWSLSPFRQPGSEDNAEEITELEPGEIRVIAAEEVPFIDLLLEIAMTTAFASLTDGTPILQYNNALSYVAFFLWVWWVWIAQVAYNMRFRQADWFHRIMVFVQLIVFSAMAAFADQFDITNGIANNPDQAQAESLLSAAGYNKNELDAQNFRNTRIPLLNARGISMAMALSRIVLLVQYLAVFYYARKRLLPRSSLWAHILPLILSSTCFFVAFGILYTGGDDGPSVPLNIAKLLLWYVPLFVEIASHFVALELSGFVRYTTESIYARSGTVFLIILGAGLDKITGGFKQLVGNAGLGAGGIPVFISAAVIFIGFFSLYFGTPGSNREISNRRALSWLFSQFLFLSALTVTLQAVANSISFLNLAEAFSKVDDAISYAAAWESNQANATYLNATDFPDSVRLFKDLGFAFEDVVQDFNAYLDQYYQDNSTDLDNNVWIAGIYQTEMGYFYDLLQPDTLDALPDKSSLLFAKLYAFTYADTSNKTEQINELTYANLLDIYSGILKDRGSSALWLYPAAGATILALVLMSCIKGMPRGISFRSDSKSTHN</sequence>
<evidence type="ECO:0000313" key="3">
    <source>
        <dbReference type="Proteomes" id="UP000076532"/>
    </source>
</evidence>
<feature type="transmembrane region" description="Helical" evidence="1">
    <location>
        <begin position="189"/>
        <end position="209"/>
    </location>
</feature>
<dbReference type="EMBL" id="KV417493">
    <property type="protein sequence ID" value="KZP30448.1"/>
    <property type="molecule type" value="Genomic_DNA"/>
</dbReference>
<keyword evidence="3" id="KW-1185">Reference proteome</keyword>
<feature type="transmembrane region" description="Helical" evidence="1">
    <location>
        <begin position="326"/>
        <end position="347"/>
    </location>
</feature>
<dbReference type="STRING" id="436010.A0A166TBX2"/>
<gene>
    <name evidence="2" type="ORF">FIBSPDRAFT_108590</name>
</gene>
<feature type="transmembrane region" description="Helical" evidence="1">
    <location>
        <begin position="290"/>
        <end position="306"/>
    </location>
</feature>
<dbReference type="OrthoDB" id="3243926at2759"/>
<dbReference type="PANTHER" id="PTHR42101:SF1">
    <property type="entry name" value="LOW TEMPERATURE REQUIREMENT A"/>
    <property type="match status" value="1"/>
</dbReference>
<feature type="transmembrane region" description="Helical" evidence="1">
    <location>
        <begin position="90"/>
        <end position="110"/>
    </location>
</feature>
<feature type="transmembrane region" description="Helical" evidence="1">
    <location>
        <begin position="359"/>
        <end position="381"/>
    </location>
</feature>
<keyword evidence="1" id="KW-0472">Membrane</keyword>
<dbReference type="AlphaFoldDB" id="A0A166TBX2"/>
<evidence type="ECO:0000313" key="2">
    <source>
        <dbReference type="EMBL" id="KZP30448.1"/>
    </source>
</evidence>
<reference evidence="2 3" key="1">
    <citation type="journal article" date="2016" name="Mol. Biol. Evol.">
        <title>Comparative Genomics of Early-Diverging Mushroom-Forming Fungi Provides Insights into the Origins of Lignocellulose Decay Capabilities.</title>
        <authorList>
            <person name="Nagy L.G."/>
            <person name="Riley R."/>
            <person name="Tritt A."/>
            <person name="Adam C."/>
            <person name="Daum C."/>
            <person name="Floudas D."/>
            <person name="Sun H."/>
            <person name="Yadav J.S."/>
            <person name="Pangilinan J."/>
            <person name="Larsson K.H."/>
            <person name="Matsuura K."/>
            <person name="Barry K."/>
            <person name="Labutti K."/>
            <person name="Kuo R."/>
            <person name="Ohm R.A."/>
            <person name="Bhattacharya S.S."/>
            <person name="Shirouzu T."/>
            <person name="Yoshinaga Y."/>
            <person name="Martin F.M."/>
            <person name="Grigoriev I.V."/>
            <person name="Hibbett D.S."/>
        </authorList>
    </citation>
    <scope>NUCLEOTIDE SEQUENCE [LARGE SCALE GENOMIC DNA]</scope>
    <source>
        <strain evidence="2 3">CBS 109695</strain>
    </source>
</reference>
<feature type="transmembrane region" description="Helical" evidence="1">
    <location>
        <begin position="262"/>
        <end position="283"/>
    </location>
</feature>